<keyword evidence="4 6" id="KW-0472">Membrane</keyword>
<feature type="domain" description="Bicarbonate transporter-like transmembrane" evidence="7">
    <location>
        <begin position="208"/>
        <end position="535"/>
    </location>
</feature>
<dbReference type="GO" id="GO:0050801">
    <property type="term" value="P:monoatomic ion homeostasis"/>
    <property type="evidence" value="ECO:0007669"/>
    <property type="project" value="TreeGrafter"/>
</dbReference>
<dbReference type="Pfam" id="PF00955">
    <property type="entry name" value="HCO3_cotransp"/>
    <property type="match status" value="2"/>
</dbReference>
<feature type="transmembrane region" description="Helical" evidence="6">
    <location>
        <begin position="143"/>
        <end position="163"/>
    </location>
</feature>
<dbReference type="InterPro" id="IPR011531">
    <property type="entry name" value="HCO3_transpt-like_TM_dom"/>
</dbReference>
<feature type="region of interest" description="Disordered" evidence="5">
    <location>
        <begin position="613"/>
        <end position="681"/>
    </location>
</feature>
<keyword evidence="3 6" id="KW-1133">Transmembrane helix</keyword>
<gene>
    <name evidence="8" type="ORF">Z519_03659</name>
</gene>
<feature type="transmembrane region" description="Helical" evidence="6">
    <location>
        <begin position="203"/>
        <end position="223"/>
    </location>
</feature>
<dbReference type="HOGENOM" id="CLU_002289_7_2_1"/>
<dbReference type="InterPro" id="IPR003020">
    <property type="entry name" value="HCO3_transpt_euk"/>
</dbReference>
<protein>
    <recommendedName>
        <fullName evidence="7">Bicarbonate transporter-like transmembrane domain-containing protein</fullName>
    </recommendedName>
</protein>
<dbReference type="GO" id="GO:0006820">
    <property type="term" value="P:monoatomic anion transport"/>
    <property type="evidence" value="ECO:0007669"/>
    <property type="project" value="InterPro"/>
</dbReference>
<dbReference type="Proteomes" id="UP000053789">
    <property type="component" value="Unassembled WGS sequence"/>
</dbReference>
<dbReference type="RefSeq" id="XP_016621745.1">
    <property type="nucleotide sequence ID" value="XM_016761407.1"/>
</dbReference>
<dbReference type="PANTHER" id="PTHR11453">
    <property type="entry name" value="ANION EXCHANGE PROTEIN"/>
    <property type="match status" value="1"/>
</dbReference>
<evidence type="ECO:0000256" key="5">
    <source>
        <dbReference type="SAM" id="MobiDB-lite"/>
    </source>
</evidence>
<feature type="transmembrane region" description="Helical" evidence="6">
    <location>
        <begin position="113"/>
        <end position="131"/>
    </location>
</feature>
<evidence type="ECO:0000256" key="3">
    <source>
        <dbReference type="ARBA" id="ARBA00022989"/>
    </source>
</evidence>
<dbReference type="AlphaFoldDB" id="A0A0D2EYP0"/>
<feature type="transmembrane region" description="Helical" evidence="6">
    <location>
        <begin position="54"/>
        <end position="76"/>
    </location>
</feature>
<proteinExistence type="predicted"/>
<feature type="transmembrane region" description="Helical" evidence="6">
    <location>
        <begin position="294"/>
        <end position="312"/>
    </location>
</feature>
<dbReference type="GO" id="GO:0005452">
    <property type="term" value="F:solute:inorganic anion antiporter activity"/>
    <property type="evidence" value="ECO:0007669"/>
    <property type="project" value="InterPro"/>
</dbReference>
<comment type="subcellular location">
    <subcellularLocation>
        <location evidence="1">Membrane</location>
        <topology evidence="1">Multi-pass membrane protein</topology>
    </subcellularLocation>
</comment>
<evidence type="ECO:0000256" key="4">
    <source>
        <dbReference type="ARBA" id="ARBA00023136"/>
    </source>
</evidence>
<dbReference type="EMBL" id="KN846984">
    <property type="protein sequence ID" value="KIW95076.1"/>
    <property type="molecule type" value="Genomic_DNA"/>
</dbReference>
<feature type="transmembrane region" description="Helical" evidence="6">
    <location>
        <begin position="235"/>
        <end position="254"/>
    </location>
</feature>
<dbReference type="Gene3D" id="1.10.287.570">
    <property type="entry name" value="Helical hairpin bin"/>
    <property type="match status" value="1"/>
</dbReference>
<dbReference type="GO" id="GO:0046713">
    <property type="term" value="P:borate transport"/>
    <property type="evidence" value="ECO:0007669"/>
    <property type="project" value="TreeGrafter"/>
</dbReference>
<evidence type="ECO:0000256" key="2">
    <source>
        <dbReference type="ARBA" id="ARBA00022692"/>
    </source>
</evidence>
<dbReference type="PANTHER" id="PTHR11453:SF38">
    <property type="entry name" value="ANION TRANSPORTER (EUROFUNG)"/>
    <property type="match status" value="1"/>
</dbReference>
<feature type="transmembrane region" description="Helical" evidence="6">
    <location>
        <begin position="436"/>
        <end position="460"/>
    </location>
</feature>
<dbReference type="GO" id="GO:0005886">
    <property type="term" value="C:plasma membrane"/>
    <property type="evidence" value="ECO:0007669"/>
    <property type="project" value="TreeGrafter"/>
</dbReference>
<feature type="transmembrane region" description="Helical" evidence="6">
    <location>
        <begin position="480"/>
        <end position="513"/>
    </location>
</feature>
<dbReference type="VEuPathDB" id="FungiDB:Z519_03659"/>
<evidence type="ECO:0000313" key="8">
    <source>
        <dbReference type="EMBL" id="KIW95076.1"/>
    </source>
</evidence>
<dbReference type="OrthoDB" id="1735926at2759"/>
<feature type="domain" description="Bicarbonate transporter-like transmembrane" evidence="7">
    <location>
        <begin position="33"/>
        <end position="201"/>
    </location>
</feature>
<evidence type="ECO:0000256" key="1">
    <source>
        <dbReference type="ARBA" id="ARBA00004141"/>
    </source>
</evidence>
<organism evidence="8 9">
    <name type="scientific">Cladophialophora bantiana (strain ATCC 10958 / CBS 173.52 / CDC B-1940 / NIH 8579)</name>
    <name type="common">Xylohypha bantiana</name>
    <dbReference type="NCBI Taxonomy" id="1442370"/>
    <lineage>
        <taxon>Eukaryota</taxon>
        <taxon>Fungi</taxon>
        <taxon>Dikarya</taxon>
        <taxon>Ascomycota</taxon>
        <taxon>Pezizomycotina</taxon>
        <taxon>Eurotiomycetes</taxon>
        <taxon>Chaetothyriomycetidae</taxon>
        <taxon>Chaetothyriales</taxon>
        <taxon>Herpotrichiellaceae</taxon>
        <taxon>Cladophialophora</taxon>
    </lineage>
</organism>
<name>A0A0D2EYP0_CLAB1</name>
<keyword evidence="2 6" id="KW-0812">Transmembrane</keyword>
<dbReference type="GeneID" id="27696587"/>
<evidence type="ECO:0000256" key="6">
    <source>
        <dbReference type="SAM" id="Phobius"/>
    </source>
</evidence>
<feature type="transmembrane region" description="Helical" evidence="6">
    <location>
        <begin position="407"/>
        <end position="429"/>
    </location>
</feature>
<keyword evidence="9" id="KW-1185">Reference proteome</keyword>
<evidence type="ECO:0000313" key="9">
    <source>
        <dbReference type="Proteomes" id="UP000053789"/>
    </source>
</evidence>
<sequence>MTCEGQNYRGVQGDPYKWRDDQGFLSRFKQPGRGMYHDVRRRLPYYWSDFRDGLAYRVFAGTVRIYFVNLLPALAFQLDMQHNTGGFYGINEAILSSALAAGVFSLFSCQPLTVVGVTGLISLFNYTIYDIVKIYDASLYPRFMVWVGIWSATFHWAAAFLNVSDYMRTVTDFSSQTFGLYVGTIYVIKGCEELSVGFENGQITNGFASSLVAILYFLTVYLLEQVGQTAYTRGWLRAILSDYAYPLATIWWTGFTHFPGNLSKVRFEYLQTTRSFFPTVERPWVVDFWTLPTTWIFIAVPFGFLMTLLFYYDHNVSSLTAQARNFPLTKPAGFHWDFFLLGCTCFVSGILNIPLPNGLVPQAPVHTDSVTYYEDTPYIIETRDESEPIIIRKETVAQKVAEQRVSHFVMCLALFGTMTGPILTVLSLVPRAIMSGVFFTVGMGSILTNPILTHKLAFLLRDPTFQRPSDPLNSVPRRQIWHYLSWQFLGFSTTVAISQTIGAIAFPILIVALIPLRWKILPRFFTAQELEAMDCLTATGDVVLVSLGGKPEMPETKAEKIRQYCPRSDAEAGVAGLSGGMIREDEGEIRRREERERNSRLLRGIGYDGGAITRRRSSVVSREDSESRPRRHAVRSMSSHRSPARSHRQESSSSAAEFGRDSISLARTRRNTSVSAKGDDASRADALNDFNELRRTRSLPKEALAGEDNSI</sequence>
<feature type="transmembrane region" description="Helical" evidence="6">
    <location>
        <begin position="333"/>
        <end position="355"/>
    </location>
</feature>
<evidence type="ECO:0000259" key="7">
    <source>
        <dbReference type="Pfam" id="PF00955"/>
    </source>
</evidence>
<accession>A0A0D2EYP0</accession>
<reference evidence="8" key="1">
    <citation type="submission" date="2015-01" db="EMBL/GenBank/DDBJ databases">
        <title>The Genome Sequence of Cladophialophora bantiana CBS 173.52.</title>
        <authorList>
            <consortium name="The Broad Institute Genomics Platform"/>
            <person name="Cuomo C."/>
            <person name="de Hoog S."/>
            <person name="Gorbushina A."/>
            <person name="Stielow B."/>
            <person name="Teixiera M."/>
            <person name="Abouelleil A."/>
            <person name="Chapman S.B."/>
            <person name="Priest M."/>
            <person name="Young S.K."/>
            <person name="Wortman J."/>
            <person name="Nusbaum C."/>
            <person name="Birren B."/>
        </authorList>
    </citation>
    <scope>NUCLEOTIDE SEQUENCE [LARGE SCALE GENOMIC DNA]</scope>
    <source>
        <strain evidence="8">CBS 173.52</strain>
    </source>
</reference>